<accession>A0A1L9SU46</accession>
<dbReference type="FunFam" id="2.60.40.10:FF:000495">
    <property type="entry name" value="Periplasmic beta-glucosidase"/>
    <property type="match status" value="1"/>
</dbReference>
<evidence type="ECO:0000313" key="13">
    <source>
        <dbReference type="EMBL" id="OJJ50745.1"/>
    </source>
</evidence>
<evidence type="ECO:0000256" key="7">
    <source>
        <dbReference type="ARBA" id="ARBA00023180"/>
    </source>
</evidence>
<dbReference type="OrthoDB" id="47059at2759"/>
<dbReference type="InterPro" id="IPR017853">
    <property type="entry name" value="GH"/>
</dbReference>
<comment type="pathway">
    <text evidence="2 11">Glycan metabolism; cellulose degradation.</text>
</comment>
<protein>
    <recommendedName>
        <fullName evidence="4 11">beta-glucosidase</fullName>
        <ecNumber evidence="4 11">3.2.1.21</ecNumber>
    </recommendedName>
</protein>
<dbReference type="Pfam" id="PF14310">
    <property type="entry name" value="Fn3-like"/>
    <property type="match status" value="1"/>
</dbReference>
<evidence type="ECO:0000256" key="6">
    <source>
        <dbReference type="ARBA" id="ARBA00023001"/>
    </source>
</evidence>
<dbReference type="GO" id="GO:0030245">
    <property type="term" value="P:cellulose catabolic process"/>
    <property type="evidence" value="ECO:0007669"/>
    <property type="project" value="UniProtKB-UniPathway"/>
</dbReference>
<dbReference type="InterPro" id="IPR013783">
    <property type="entry name" value="Ig-like_fold"/>
</dbReference>
<dbReference type="SMART" id="SM01217">
    <property type="entry name" value="Fn3_like"/>
    <property type="match status" value="1"/>
</dbReference>
<dbReference type="SUPFAM" id="SSF51445">
    <property type="entry name" value="(Trans)glycosidases"/>
    <property type="match status" value="1"/>
</dbReference>
<dbReference type="GeneID" id="34608011"/>
<dbReference type="InterPro" id="IPR036881">
    <property type="entry name" value="Glyco_hydro_3_C_sf"/>
</dbReference>
<dbReference type="PRINTS" id="PR00133">
    <property type="entry name" value="GLHYDRLASE3"/>
</dbReference>
<comment type="catalytic activity">
    <reaction evidence="1 11">
        <text>Hydrolysis of terminal, non-reducing beta-D-glucosyl residues with release of beta-D-glucose.</text>
        <dbReference type="EC" id="3.2.1.21"/>
    </reaction>
</comment>
<evidence type="ECO:0000256" key="5">
    <source>
        <dbReference type="ARBA" id="ARBA00022801"/>
    </source>
</evidence>
<keyword evidence="10 11" id="KW-0624">Polysaccharide degradation</keyword>
<dbReference type="EMBL" id="KV878336">
    <property type="protein sequence ID" value="OJJ50745.1"/>
    <property type="molecule type" value="Genomic_DNA"/>
</dbReference>
<keyword evidence="8 11" id="KW-0119">Carbohydrate metabolism</keyword>
<evidence type="ECO:0000256" key="2">
    <source>
        <dbReference type="ARBA" id="ARBA00004987"/>
    </source>
</evidence>
<dbReference type="EC" id="3.2.1.21" evidence="4 11"/>
<dbReference type="InterPro" id="IPR002772">
    <property type="entry name" value="Glyco_hydro_3_C"/>
</dbReference>
<sequence length="721" mass="79100">MTGCQSVGIAATPKHFVANDAENLRTTLSTEVDEQTLRELYLLPFQLIMKLADPWCFMTSYNRVNGTYVSDDPRLVQGVLRHEWGFRGLVVSDWMGTYSTAEGMNAGVDLEMPGPPKWRGERLLQAVAEGAVSQKTIDESARRVLDLARRLRRWEEHPEEEPPERALEDPERDEFIRDAAAEGIVLLQNRDAVLPLTLAAGETVALIGHHARIVTLGGGGSARVDALHAVNLVDGFAQLGVQTTVSPGVPVFGAVPHADAGLLFQTGGGQGEQPVKVEWFNGSVVGENLVHTETRPVPEYMIKEQWPAYLAREYCTRMTVDLQPESSGEHLFSVVSTGRAVCSINGRVVFERAQETALKPESFYFFKSKLERRFTFAMQAGVRYTLTLESWATDPEILAAKPLFGRMFQGSALRFHEAIDVPGAIEAAASTARACAAAVVCVGTTNEIESEGFDRDTMDLTDEQYALIRAVAAQNPRTVVVNFSGAPVGLTQVLDVVPAVVQAWFPGQECGHAVARVLTGAVNPSGRLPLSWPRQVEDNPSFGNFPADEETLLIKYEEGLDVGYRFYDREETPTPLFPFGFGLSYTSFAVSNARVVASVQQQQAVLSSRSDTVEVKCDVQNTGSRTGKVVVQFYVGMPATTIGRKRPIKELKEFVKVELAAGQSQTISVVLDRYAVSLYDADRSCWRANPGRYTVYVGQSSVDLSSQTDFTVSEPLEWTGI</sequence>
<dbReference type="AlphaFoldDB" id="A0A1L9SU46"/>
<dbReference type="SUPFAM" id="SSF52279">
    <property type="entry name" value="Beta-D-glucan exohydrolase, C-terminal domain"/>
    <property type="match status" value="1"/>
</dbReference>
<organism evidence="13 14">
    <name type="scientific">Penicilliopsis zonata CBS 506.65</name>
    <dbReference type="NCBI Taxonomy" id="1073090"/>
    <lineage>
        <taxon>Eukaryota</taxon>
        <taxon>Fungi</taxon>
        <taxon>Dikarya</taxon>
        <taxon>Ascomycota</taxon>
        <taxon>Pezizomycotina</taxon>
        <taxon>Eurotiomycetes</taxon>
        <taxon>Eurotiomycetidae</taxon>
        <taxon>Eurotiales</taxon>
        <taxon>Aspergillaceae</taxon>
        <taxon>Penicilliopsis</taxon>
    </lineage>
</organism>
<evidence type="ECO:0000313" key="14">
    <source>
        <dbReference type="Proteomes" id="UP000184188"/>
    </source>
</evidence>
<dbReference type="Gene3D" id="3.40.50.1700">
    <property type="entry name" value="Glycoside hydrolase family 3 C-terminal domain"/>
    <property type="match status" value="1"/>
</dbReference>
<reference evidence="14" key="1">
    <citation type="journal article" date="2017" name="Genome Biol.">
        <title>Comparative genomics reveals high biological diversity and specific adaptations in the industrially and medically important fungal genus Aspergillus.</title>
        <authorList>
            <person name="de Vries R.P."/>
            <person name="Riley R."/>
            <person name="Wiebenga A."/>
            <person name="Aguilar-Osorio G."/>
            <person name="Amillis S."/>
            <person name="Uchima C.A."/>
            <person name="Anderluh G."/>
            <person name="Asadollahi M."/>
            <person name="Askin M."/>
            <person name="Barry K."/>
            <person name="Battaglia E."/>
            <person name="Bayram O."/>
            <person name="Benocci T."/>
            <person name="Braus-Stromeyer S.A."/>
            <person name="Caldana C."/>
            <person name="Canovas D."/>
            <person name="Cerqueira G.C."/>
            <person name="Chen F."/>
            <person name="Chen W."/>
            <person name="Choi C."/>
            <person name="Clum A."/>
            <person name="Dos Santos R.A."/>
            <person name="Damasio A.R."/>
            <person name="Diallinas G."/>
            <person name="Emri T."/>
            <person name="Fekete E."/>
            <person name="Flipphi M."/>
            <person name="Freyberg S."/>
            <person name="Gallo A."/>
            <person name="Gournas C."/>
            <person name="Habgood R."/>
            <person name="Hainaut M."/>
            <person name="Harispe M.L."/>
            <person name="Henrissat B."/>
            <person name="Hilden K.S."/>
            <person name="Hope R."/>
            <person name="Hossain A."/>
            <person name="Karabika E."/>
            <person name="Karaffa L."/>
            <person name="Karanyi Z."/>
            <person name="Krasevec N."/>
            <person name="Kuo A."/>
            <person name="Kusch H."/>
            <person name="LaButti K."/>
            <person name="Lagendijk E.L."/>
            <person name="Lapidus A."/>
            <person name="Levasseur A."/>
            <person name="Lindquist E."/>
            <person name="Lipzen A."/>
            <person name="Logrieco A.F."/>
            <person name="MacCabe A."/>
            <person name="Maekelae M.R."/>
            <person name="Malavazi I."/>
            <person name="Melin P."/>
            <person name="Meyer V."/>
            <person name="Mielnichuk N."/>
            <person name="Miskei M."/>
            <person name="Molnar A.P."/>
            <person name="Mule G."/>
            <person name="Ngan C.Y."/>
            <person name="Orejas M."/>
            <person name="Orosz E."/>
            <person name="Ouedraogo J.P."/>
            <person name="Overkamp K.M."/>
            <person name="Park H.-S."/>
            <person name="Perrone G."/>
            <person name="Piumi F."/>
            <person name="Punt P.J."/>
            <person name="Ram A.F."/>
            <person name="Ramon A."/>
            <person name="Rauscher S."/>
            <person name="Record E."/>
            <person name="Riano-Pachon D.M."/>
            <person name="Robert V."/>
            <person name="Roehrig J."/>
            <person name="Ruller R."/>
            <person name="Salamov A."/>
            <person name="Salih N.S."/>
            <person name="Samson R.A."/>
            <person name="Sandor E."/>
            <person name="Sanguinetti M."/>
            <person name="Schuetze T."/>
            <person name="Sepcic K."/>
            <person name="Shelest E."/>
            <person name="Sherlock G."/>
            <person name="Sophianopoulou V."/>
            <person name="Squina F.M."/>
            <person name="Sun H."/>
            <person name="Susca A."/>
            <person name="Todd R.B."/>
            <person name="Tsang A."/>
            <person name="Unkles S.E."/>
            <person name="van de Wiele N."/>
            <person name="van Rossen-Uffink D."/>
            <person name="Oliveira J.V."/>
            <person name="Vesth T.C."/>
            <person name="Visser J."/>
            <person name="Yu J.-H."/>
            <person name="Zhou M."/>
            <person name="Andersen M.R."/>
            <person name="Archer D.B."/>
            <person name="Baker S.E."/>
            <person name="Benoit I."/>
            <person name="Brakhage A.A."/>
            <person name="Braus G.H."/>
            <person name="Fischer R."/>
            <person name="Frisvad J.C."/>
            <person name="Goldman G.H."/>
            <person name="Houbraken J."/>
            <person name="Oakley B."/>
            <person name="Pocsi I."/>
            <person name="Scazzocchio C."/>
            <person name="Seiboth B."/>
            <person name="vanKuyk P.A."/>
            <person name="Wortman J."/>
            <person name="Dyer P.S."/>
            <person name="Grigoriev I.V."/>
        </authorList>
    </citation>
    <scope>NUCLEOTIDE SEQUENCE [LARGE SCALE GENOMIC DNA]</scope>
    <source>
        <strain evidence="14">CBS 506.65</strain>
    </source>
</reference>
<dbReference type="InterPro" id="IPR001764">
    <property type="entry name" value="Glyco_hydro_3_N"/>
</dbReference>
<keyword evidence="7" id="KW-0325">Glycoprotein</keyword>
<comment type="similarity">
    <text evidence="3 11">Belongs to the glycosyl hydrolase 3 family.</text>
</comment>
<dbReference type="UniPathway" id="UPA00696"/>
<dbReference type="RefSeq" id="XP_022585255.1">
    <property type="nucleotide sequence ID" value="XM_022721546.1"/>
</dbReference>
<evidence type="ECO:0000256" key="11">
    <source>
        <dbReference type="RuleBase" id="RU361161"/>
    </source>
</evidence>
<keyword evidence="5 11" id="KW-0378">Hydrolase</keyword>
<dbReference type="PROSITE" id="PS00775">
    <property type="entry name" value="GLYCOSYL_HYDROL_F3"/>
    <property type="match status" value="1"/>
</dbReference>
<dbReference type="GO" id="GO:0008422">
    <property type="term" value="F:beta-glucosidase activity"/>
    <property type="evidence" value="ECO:0007669"/>
    <property type="project" value="UniProtKB-EC"/>
</dbReference>
<evidence type="ECO:0000256" key="9">
    <source>
        <dbReference type="ARBA" id="ARBA00023295"/>
    </source>
</evidence>
<dbReference type="Gene3D" id="2.60.120.260">
    <property type="entry name" value="Galactose-binding domain-like"/>
    <property type="match status" value="1"/>
</dbReference>
<dbReference type="Gene3D" id="2.60.40.10">
    <property type="entry name" value="Immunoglobulins"/>
    <property type="match status" value="1"/>
</dbReference>
<dbReference type="PANTHER" id="PTHR42715:SF3">
    <property type="entry name" value="BETA-GLUCOSIDASE B-RELATED"/>
    <property type="match status" value="1"/>
</dbReference>
<dbReference type="Pfam" id="PF00933">
    <property type="entry name" value="Glyco_hydro_3"/>
    <property type="match status" value="1"/>
</dbReference>
<evidence type="ECO:0000256" key="1">
    <source>
        <dbReference type="ARBA" id="ARBA00000448"/>
    </source>
</evidence>
<dbReference type="InterPro" id="IPR036962">
    <property type="entry name" value="Glyco_hydro_3_N_sf"/>
</dbReference>
<feature type="domain" description="PA14" evidence="12">
    <location>
        <begin position="270"/>
        <end position="429"/>
    </location>
</feature>
<evidence type="ECO:0000256" key="10">
    <source>
        <dbReference type="ARBA" id="ARBA00023326"/>
    </source>
</evidence>
<dbReference type="InterPro" id="IPR050288">
    <property type="entry name" value="Cellulose_deg_GH3"/>
</dbReference>
<dbReference type="Gene3D" id="3.20.20.300">
    <property type="entry name" value="Glycoside hydrolase, family 3, N-terminal domain"/>
    <property type="match status" value="1"/>
</dbReference>
<gene>
    <name evidence="13" type="ORF">ASPZODRAFT_126671</name>
</gene>
<evidence type="ECO:0000256" key="3">
    <source>
        <dbReference type="ARBA" id="ARBA00005336"/>
    </source>
</evidence>
<dbReference type="STRING" id="1073090.A0A1L9SU46"/>
<keyword evidence="6" id="KW-0136">Cellulose degradation</keyword>
<dbReference type="InterPro" id="IPR019800">
    <property type="entry name" value="Glyco_hydro_3_AS"/>
</dbReference>
<evidence type="ECO:0000256" key="8">
    <source>
        <dbReference type="ARBA" id="ARBA00023277"/>
    </source>
</evidence>
<dbReference type="Pfam" id="PF07691">
    <property type="entry name" value="PA14"/>
    <property type="match status" value="1"/>
</dbReference>
<dbReference type="PROSITE" id="PS51820">
    <property type="entry name" value="PA14"/>
    <property type="match status" value="1"/>
</dbReference>
<dbReference type="InterPro" id="IPR037524">
    <property type="entry name" value="PA14/GLEYA"/>
</dbReference>
<proteinExistence type="inferred from homology"/>
<evidence type="ECO:0000256" key="4">
    <source>
        <dbReference type="ARBA" id="ARBA00012744"/>
    </source>
</evidence>
<evidence type="ECO:0000259" key="12">
    <source>
        <dbReference type="PROSITE" id="PS51820"/>
    </source>
</evidence>
<dbReference type="VEuPathDB" id="FungiDB:ASPZODRAFT_126671"/>
<keyword evidence="9 11" id="KW-0326">Glycosidase</keyword>
<dbReference type="PANTHER" id="PTHR42715">
    <property type="entry name" value="BETA-GLUCOSIDASE"/>
    <property type="match status" value="1"/>
</dbReference>
<dbReference type="Pfam" id="PF01915">
    <property type="entry name" value="Glyco_hydro_3_C"/>
    <property type="match status" value="1"/>
</dbReference>
<keyword evidence="14" id="KW-1185">Reference proteome</keyword>
<dbReference type="InterPro" id="IPR011658">
    <property type="entry name" value="PA14_dom"/>
</dbReference>
<name>A0A1L9SU46_9EURO</name>
<dbReference type="Proteomes" id="UP000184188">
    <property type="component" value="Unassembled WGS sequence"/>
</dbReference>
<dbReference type="InterPro" id="IPR026891">
    <property type="entry name" value="Fn3-like"/>
</dbReference>